<gene>
    <name evidence="4" type="ordered locus">Fbal_3355</name>
</gene>
<feature type="domain" description="Outer membrane protein beta-barrel" evidence="3">
    <location>
        <begin position="10"/>
        <end position="212"/>
    </location>
</feature>
<dbReference type="InterPro" id="IPR011250">
    <property type="entry name" value="OMP/PagP_B-barrel"/>
</dbReference>
<dbReference type="OrthoDB" id="5591863at2"/>
<accession>E1SLK2</accession>
<feature type="signal peptide" evidence="2">
    <location>
        <begin position="1"/>
        <end position="21"/>
    </location>
</feature>
<protein>
    <recommendedName>
        <fullName evidence="3">Outer membrane protein beta-barrel domain-containing protein</fullName>
    </recommendedName>
</protein>
<keyword evidence="5" id="KW-1185">Reference proteome</keyword>
<evidence type="ECO:0000313" key="4">
    <source>
        <dbReference type="EMBL" id="ADN77553.1"/>
    </source>
</evidence>
<dbReference type="EMBL" id="CP002209">
    <property type="protein sequence ID" value="ADN77553.1"/>
    <property type="molecule type" value="Genomic_DNA"/>
</dbReference>
<evidence type="ECO:0000256" key="1">
    <source>
        <dbReference type="ARBA" id="ARBA00022729"/>
    </source>
</evidence>
<dbReference type="HOGENOM" id="CLU_112916_0_0_6"/>
<reference evidence="4 5" key="1">
    <citation type="journal article" date="2010" name="Stand. Genomic Sci.">
        <title>Complete genome sequence of Ferrimonas balearica type strain (PAT).</title>
        <authorList>
            <person name="Nolan M."/>
            <person name="Sikorski J."/>
            <person name="Davenport K."/>
            <person name="Lucas S."/>
            <person name="Glavina Del Rio T."/>
            <person name="Tice H."/>
            <person name="Cheng J."/>
            <person name="Goodwin L."/>
            <person name="Pitluck S."/>
            <person name="Liolios K."/>
            <person name="Ivanova N."/>
            <person name="Mavromatis K."/>
            <person name="Ovchinnikova G."/>
            <person name="Pati A."/>
            <person name="Chen A."/>
            <person name="Palaniappan K."/>
            <person name="Land M."/>
            <person name="Hauser L."/>
            <person name="Chang Y."/>
            <person name="Jeffries C."/>
            <person name="Tapia R."/>
            <person name="Brettin T."/>
            <person name="Detter J."/>
            <person name="Han C."/>
            <person name="Yasawong M."/>
            <person name="Rohde M."/>
            <person name="Tindall B."/>
            <person name="Goker M."/>
            <person name="Woyke T."/>
            <person name="Bristow J."/>
            <person name="Eisen J."/>
            <person name="Markowitz V."/>
            <person name="Hugenholtz P."/>
            <person name="Kyrpides N."/>
            <person name="Klenk H."/>
            <person name="Lapidus A."/>
        </authorList>
    </citation>
    <scope>NUCLEOTIDE SEQUENCE [LARGE SCALE GENOMIC DNA]</scope>
    <source>
        <strain evidence="5">DSM 9799 / CCM 4581 / KCTC 23876 / PAT</strain>
    </source>
</reference>
<dbReference type="InterPro" id="IPR027385">
    <property type="entry name" value="Beta-barrel_OMP"/>
</dbReference>
<dbReference type="Pfam" id="PF13505">
    <property type="entry name" value="OMP_b-brl"/>
    <property type="match status" value="1"/>
</dbReference>
<name>E1SLK2_FERBD</name>
<organism evidence="4 5">
    <name type="scientific">Ferrimonas balearica (strain DSM 9799 / CCM 4581 / KCTC 23876 / PAT)</name>
    <dbReference type="NCBI Taxonomy" id="550540"/>
    <lineage>
        <taxon>Bacteria</taxon>
        <taxon>Pseudomonadati</taxon>
        <taxon>Pseudomonadota</taxon>
        <taxon>Gammaproteobacteria</taxon>
        <taxon>Alteromonadales</taxon>
        <taxon>Ferrimonadaceae</taxon>
        <taxon>Ferrimonas</taxon>
    </lineage>
</organism>
<dbReference type="SUPFAM" id="SSF56925">
    <property type="entry name" value="OMPA-like"/>
    <property type="match status" value="1"/>
</dbReference>
<feature type="chain" id="PRO_5003150949" description="Outer membrane protein beta-barrel domain-containing protein" evidence="2">
    <location>
        <begin position="22"/>
        <end position="212"/>
    </location>
</feature>
<evidence type="ECO:0000256" key="2">
    <source>
        <dbReference type="SAM" id="SignalP"/>
    </source>
</evidence>
<evidence type="ECO:0000259" key="3">
    <source>
        <dbReference type="Pfam" id="PF13505"/>
    </source>
</evidence>
<keyword evidence="1 2" id="KW-0732">Signal</keyword>
<dbReference type="GeneID" id="67183570"/>
<dbReference type="RefSeq" id="WP_013346859.1">
    <property type="nucleotide sequence ID" value="NC_014541.1"/>
</dbReference>
<dbReference type="eggNOG" id="COG3637">
    <property type="taxonomic scope" value="Bacteria"/>
</dbReference>
<dbReference type="STRING" id="550540.Fbal_3355"/>
<dbReference type="AlphaFoldDB" id="E1SLK2"/>
<sequence length="212" mass="23051">MKRLLAPIGLMVSLVAAPAMAERTYFIAPMYGYTVGGTLDVTEKTTDEDGNSSRDTVGELKFDEGSHVGLMLGVETHDPGNIYLYYSKQGSAFKEGSFAPTSGIDVDVEFYHVGGSLYYPRGDFRPYITASVGATRVKPQTVYSNETFFSMGFGLGAEYLLFEHLAVTADYRAMVTAVDSSSTLVCNGSCALRVEGDTMIQSQFNIGLRARF</sequence>
<dbReference type="Gene3D" id="2.40.160.20">
    <property type="match status" value="1"/>
</dbReference>
<dbReference type="KEGG" id="fbl:Fbal_3355"/>
<dbReference type="Proteomes" id="UP000006683">
    <property type="component" value="Chromosome"/>
</dbReference>
<proteinExistence type="predicted"/>
<evidence type="ECO:0000313" key="5">
    <source>
        <dbReference type="Proteomes" id="UP000006683"/>
    </source>
</evidence>